<sequence>MRVLITGAVEGLGRALAEQLLSEGHTVVAVDRNRTGLHELTQSHVGLCESRLVDMEDKGVLRLLAEEPGTLPYDLVILNAGISATGKFEEIPSDAYRRLINVNLRAPLLLASSFVANGKMAAKSKIIFISSLSHAVGYPGASVYAATKDGIAIYAKSARKPFKKKGVSVMTVFPGPIRTAHAEKHAPPGAKADKRMDPEKLAKSILRAAKTKRSELYPGIAASFAGMAGRFAPNMATKAMRRAIFDKLQEPKY</sequence>
<dbReference type="InterPro" id="IPR036291">
    <property type="entry name" value="NAD(P)-bd_dom_sf"/>
</dbReference>
<proteinExistence type="inferred from homology"/>
<dbReference type="EC" id="1.-.-.-" evidence="3"/>
<dbReference type="InterPro" id="IPR002347">
    <property type="entry name" value="SDR_fam"/>
</dbReference>
<dbReference type="Proteomes" id="UP001597101">
    <property type="component" value="Unassembled WGS sequence"/>
</dbReference>
<dbReference type="CDD" id="cd05233">
    <property type="entry name" value="SDR_c"/>
    <property type="match status" value="1"/>
</dbReference>
<dbReference type="SUPFAM" id="SSF51735">
    <property type="entry name" value="NAD(P)-binding Rossmann-fold domains"/>
    <property type="match status" value="1"/>
</dbReference>
<evidence type="ECO:0000256" key="1">
    <source>
        <dbReference type="ARBA" id="ARBA00006484"/>
    </source>
</evidence>
<evidence type="ECO:0000256" key="2">
    <source>
        <dbReference type="ARBA" id="ARBA00023002"/>
    </source>
</evidence>
<reference evidence="4" key="1">
    <citation type="journal article" date="2019" name="Int. J. Syst. Evol. Microbiol.">
        <title>The Global Catalogue of Microorganisms (GCM) 10K type strain sequencing project: providing services to taxonomists for standard genome sequencing and annotation.</title>
        <authorList>
            <consortium name="The Broad Institute Genomics Platform"/>
            <consortium name="The Broad Institute Genome Sequencing Center for Infectious Disease"/>
            <person name="Wu L."/>
            <person name="Ma J."/>
        </authorList>
    </citation>
    <scope>NUCLEOTIDE SEQUENCE [LARGE SCALE GENOMIC DNA]</scope>
    <source>
        <strain evidence="4">CCUG 60023</strain>
    </source>
</reference>
<name>A0ABW3FCG1_9HYPH</name>
<gene>
    <name evidence="3" type="ORF">ACFQ14_06960</name>
</gene>
<dbReference type="Gene3D" id="3.40.50.720">
    <property type="entry name" value="NAD(P)-binding Rossmann-like Domain"/>
    <property type="match status" value="1"/>
</dbReference>
<organism evidence="3 4">
    <name type="scientific">Pseudahrensia aquimaris</name>
    <dbReference type="NCBI Taxonomy" id="744461"/>
    <lineage>
        <taxon>Bacteria</taxon>
        <taxon>Pseudomonadati</taxon>
        <taxon>Pseudomonadota</taxon>
        <taxon>Alphaproteobacteria</taxon>
        <taxon>Hyphomicrobiales</taxon>
        <taxon>Ahrensiaceae</taxon>
        <taxon>Pseudahrensia</taxon>
    </lineage>
</organism>
<comment type="similarity">
    <text evidence="1">Belongs to the short-chain dehydrogenases/reductases (SDR) family.</text>
</comment>
<comment type="caution">
    <text evidence="3">The sequence shown here is derived from an EMBL/GenBank/DDBJ whole genome shotgun (WGS) entry which is preliminary data.</text>
</comment>
<protein>
    <submittedName>
        <fullName evidence="3">SDR family NAD(P)-dependent oxidoreductase</fullName>
        <ecNumber evidence="3">1.-.-.-</ecNumber>
    </submittedName>
</protein>
<dbReference type="GO" id="GO:0016491">
    <property type="term" value="F:oxidoreductase activity"/>
    <property type="evidence" value="ECO:0007669"/>
    <property type="project" value="UniProtKB-KW"/>
</dbReference>
<dbReference type="PANTHER" id="PTHR44196:SF1">
    <property type="entry name" value="DEHYDROGENASE_REDUCTASE SDR FAMILY MEMBER 7B"/>
    <property type="match status" value="1"/>
</dbReference>
<keyword evidence="4" id="KW-1185">Reference proteome</keyword>
<keyword evidence="2 3" id="KW-0560">Oxidoreductase</keyword>
<accession>A0ABW3FCG1</accession>
<dbReference type="Pfam" id="PF00106">
    <property type="entry name" value="adh_short"/>
    <property type="match status" value="1"/>
</dbReference>
<evidence type="ECO:0000313" key="4">
    <source>
        <dbReference type="Proteomes" id="UP001597101"/>
    </source>
</evidence>
<dbReference type="PRINTS" id="PR00081">
    <property type="entry name" value="GDHRDH"/>
</dbReference>
<dbReference type="RefSeq" id="WP_377211972.1">
    <property type="nucleotide sequence ID" value="NZ_JBHTJV010000003.1"/>
</dbReference>
<dbReference type="PROSITE" id="PS00061">
    <property type="entry name" value="ADH_SHORT"/>
    <property type="match status" value="1"/>
</dbReference>
<dbReference type="InterPro" id="IPR020904">
    <property type="entry name" value="Sc_DH/Rdtase_CS"/>
</dbReference>
<dbReference type="EMBL" id="JBHTJV010000003">
    <property type="protein sequence ID" value="MFD0916141.1"/>
    <property type="molecule type" value="Genomic_DNA"/>
</dbReference>
<evidence type="ECO:0000313" key="3">
    <source>
        <dbReference type="EMBL" id="MFD0916141.1"/>
    </source>
</evidence>
<dbReference type="PANTHER" id="PTHR44196">
    <property type="entry name" value="DEHYDROGENASE/REDUCTASE SDR FAMILY MEMBER 7B"/>
    <property type="match status" value="1"/>
</dbReference>